<keyword evidence="1" id="KW-0862">Zinc</keyword>
<dbReference type="PROSITE" id="PS00028">
    <property type="entry name" value="ZINC_FINGER_C2H2_1"/>
    <property type="match status" value="1"/>
</dbReference>
<dbReference type="GO" id="GO:0008270">
    <property type="term" value="F:zinc ion binding"/>
    <property type="evidence" value="ECO:0007669"/>
    <property type="project" value="UniProtKB-KW"/>
</dbReference>
<reference evidence="5" key="1">
    <citation type="submission" date="2015-10" db="EMBL/GenBank/DDBJ databases">
        <authorList>
            <person name="Devillers H."/>
        </authorList>
    </citation>
    <scope>NUCLEOTIDE SEQUENCE [LARGE SCALE GENOMIC DNA]</scope>
</reference>
<protein>
    <submittedName>
        <fullName evidence="4">LAQU0S06e03796g1_1</fullName>
    </submittedName>
</protein>
<keyword evidence="1" id="KW-0863">Zinc-finger</keyword>
<dbReference type="InterPro" id="IPR013087">
    <property type="entry name" value="Znf_C2H2_type"/>
</dbReference>
<sequence length="448" mass="51129">MSQLESAAHDEILYFGNTWEMHRQTECLDSSPSLAESAPRESLWPFDLLDQEAGCPPSVPSPPLLGGPSMTARHAVPARPTMIKANSFSEGVHDFDDMSHFLSFAFVPNHAPFQHQYQHQHMHPYTRPHPHPQSHPQPQSHVHTHSHIYQDQDSHAGSVPDYHFEPVAARHGFASHSASAGRTVAEEPEYESMPLTWQSAPTQNFFESFAPESLSPDTQVRSAGPDSSPPALPSSAQSTYFSDAPPETASEPSSDLHDRFYQAFNNPTQRPTSSKHESVYQQLIDDKPLMEALSKRVKRGYYRCAHCPKMFSNVLEYAKHIDEFEIQRDYKCPFVLCPWKILGLPRRPELRRHCAIQHKMEIPKELKSTLKLGETDFPIMECTSPYCDKKFYRRDSYARHVAMVHDKSDSRFNKRLVKVLAECPYDTDALQHRGYVMGEMMKTKKKTK</sequence>
<dbReference type="AlphaFoldDB" id="A0A0P1KU66"/>
<dbReference type="SMART" id="SM00355">
    <property type="entry name" value="ZnF_C2H2"/>
    <property type="match status" value="3"/>
</dbReference>
<evidence type="ECO:0000313" key="4">
    <source>
        <dbReference type="EMBL" id="CUS22689.1"/>
    </source>
</evidence>
<dbReference type="PROSITE" id="PS50157">
    <property type="entry name" value="ZINC_FINGER_C2H2_2"/>
    <property type="match status" value="1"/>
</dbReference>
<accession>A0A0P1KU66</accession>
<keyword evidence="1" id="KW-0479">Metal-binding</keyword>
<evidence type="ECO:0000313" key="5">
    <source>
        <dbReference type="Proteomes" id="UP000236544"/>
    </source>
</evidence>
<feature type="region of interest" description="Disordered" evidence="2">
    <location>
        <begin position="213"/>
        <end position="254"/>
    </location>
</feature>
<feature type="region of interest" description="Disordered" evidence="2">
    <location>
        <begin position="119"/>
        <end position="161"/>
    </location>
</feature>
<dbReference type="Proteomes" id="UP000236544">
    <property type="component" value="Unassembled WGS sequence"/>
</dbReference>
<gene>
    <name evidence="4" type="ORF">LAQU0_S06e03796g</name>
</gene>
<dbReference type="EMBL" id="LN890530">
    <property type="protein sequence ID" value="CUS22689.1"/>
    <property type="molecule type" value="Genomic_DNA"/>
</dbReference>
<evidence type="ECO:0000256" key="1">
    <source>
        <dbReference type="PROSITE-ProRule" id="PRU00042"/>
    </source>
</evidence>
<feature type="compositionally biased region" description="Basic residues" evidence="2">
    <location>
        <begin position="119"/>
        <end position="132"/>
    </location>
</feature>
<keyword evidence="5" id="KW-1185">Reference proteome</keyword>
<organism evidence="4 5">
    <name type="scientific">Lachancea quebecensis</name>
    <dbReference type="NCBI Taxonomy" id="1654605"/>
    <lineage>
        <taxon>Eukaryota</taxon>
        <taxon>Fungi</taxon>
        <taxon>Dikarya</taxon>
        <taxon>Ascomycota</taxon>
        <taxon>Saccharomycotina</taxon>
        <taxon>Saccharomycetes</taxon>
        <taxon>Saccharomycetales</taxon>
        <taxon>Saccharomycetaceae</taxon>
        <taxon>Lachancea</taxon>
    </lineage>
</organism>
<evidence type="ECO:0000256" key="2">
    <source>
        <dbReference type="SAM" id="MobiDB-lite"/>
    </source>
</evidence>
<name>A0A0P1KU66_9SACH</name>
<dbReference type="OrthoDB" id="6910977at2759"/>
<proteinExistence type="predicted"/>
<evidence type="ECO:0000259" key="3">
    <source>
        <dbReference type="PROSITE" id="PS50157"/>
    </source>
</evidence>
<feature type="domain" description="C2H2-type" evidence="3">
    <location>
        <begin position="380"/>
        <end position="410"/>
    </location>
</feature>